<dbReference type="InterPro" id="IPR012914">
    <property type="entry name" value="PucR_dom"/>
</dbReference>
<dbReference type="InterPro" id="IPR042070">
    <property type="entry name" value="PucR_C-HTH_sf"/>
</dbReference>
<dbReference type="PANTHER" id="PTHR33744:SF1">
    <property type="entry name" value="DNA-BINDING TRANSCRIPTIONAL ACTIVATOR ADER"/>
    <property type="match status" value="1"/>
</dbReference>
<evidence type="ECO:0000313" key="3">
    <source>
        <dbReference type="EMBL" id="MBL4953725.1"/>
    </source>
</evidence>
<keyword evidence="4" id="KW-1185">Reference proteome</keyword>
<evidence type="ECO:0000313" key="4">
    <source>
        <dbReference type="Proteomes" id="UP000623967"/>
    </source>
</evidence>
<dbReference type="PANTHER" id="PTHR33744">
    <property type="entry name" value="CARBOHYDRATE DIACID REGULATOR"/>
    <property type="match status" value="1"/>
</dbReference>
<reference evidence="3 4" key="1">
    <citation type="submission" date="2021-01" db="EMBL/GenBank/DDBJ databases">
        <title>Genome public.</title>
        <authorList>
            <person name="Liu C."/>
            <person name="Sun Q."/>
        </authorList>
    </citation>
    <scope>NUCLEOTIDE SEQUENCE [LARGE SCALE GENOMIC DNA]</scope>
    <source>
        <strain evidence="3 4">YIM B02564</strain>
    </source>
</reference>
<dbReference type="Pfam" id="PF07905">
    <property type="entry name" value="PucR"/>
    <property type="match status" value="1"/>
</dbReference>
<feature type="domain" description="PucR C-terminal helix-turn-helix" evidence="2">
    <location>
        <begin position="451"/>
        <end position="508"/>
    </location>
</feature>
<dbReference type="InterPro" id="IPR025736">
    <property type="entry name" value="PucR_C-HTH_dom"/>
</dbReference>
<feature type="domain" description="Purine catabolism PurC-like" evidence="1">
    <location>
        <begin position="9"/>
        <end position="122"/>
    </location>
</feature>
<dbReference type="Proteomes" id="UP000623967">
    <property type="component" value="Unassembled WGS sequence"/>
</dbReference>
<protein>
    <submittedName>
        <fullName evidence="3">PucR family transcriptional regulator ligand-binding domain-containing protein</fullName>
    </submittedName>
</protein>
<dbReference type="Pfam" id="PF13556">
    <property type="entry name" value="HTH_30"/>
    <property type="match status" value="1"/>
</dbReference>
<name>A0ABS1TQY7_9BACI</name>
<accession>A0ABS1TQY7</accession>
<dbReference type="RefSeq" id="WP_202654984.1">
    <property type="nucleotide sequence ID" value="NZ_JAESWB010000233.1"/>
</dbReference>
<comment type="caution">
    <text evidence="3">The sequence shown here is derived from an EMBL/GenBank/DDBJ whole genome shotgun (WGS) entry which is preliminary data.</text>
</comment>
<dbReference type="EMBL" id="JAESWB010000233">
    <property type="protein sequence ID" value="MBL4953725.1"/>
    <property type="molecule type" value="Genomic_DNA"/>
</dbReference>
<evidence type="ECO:0000259" key="1">
    <source>
        <dbReference type="Pfam" id="PF07905"/>
    </source>
</evidence>
<gene>
    <name evidence="3" type="ORF">JK635_16180</name>
</gene>
<organism evidence="3 4">
    <name type="scientific">Neobacillus paridis</name>
    <dbReference type="NCBI Taxonomy" id="2803862"/>
    <lineage>
        <taxon>Bacteria</taxon>
        <taxon>Bacillati</taxon>
        <taxon>Bacillota</taxon>
        <taxon>Bacilli</taxon>
        <taxon>Bacillales</taxon>
        <taxon>Bacillaceae</taxon>
        <taxon>Neobacillus</taxon>
    </lineage>
</organism>
<dbReference type="InterPro" id="IPR051448">
    <property type="entry name" value="CdaR-like_regulators"/>
</dbReference>
<proteinExistence type="predicted"/>
<dbReference type="Gene3D" id="1.10.10.2840">
    <property type="entry name" value="PucR C-terminal helix-turn-helix domain"/>
    <property type="match status" value="1"/>
</dbReference>
<sequence length="522" mass="61070">MATVKDLLKVLGKDNVRIIAGKEGLERRIQFLTVQEFSFKSSRVQKDLFIMTTFFGFKNMEEIIQHFEWLVHMEISGIGFHTVKYQEIPQRLIEIADKSGIPLLSIPKDLPYHIIFEKYNNLILQETSKVKNDIDKLNQEMLDSLVLEKDIHSIIQSVGKYLQVPIIYLNHEKEVISLWGPPSISRSDLRDLVAGFLTNYPELMETVQTSRKHLERTQLHKVKKLNSVLVIPLNNPLAFYGFLLVLNQTETVPFQESILKNTATALILDGIKKNQTIEYQKTKDIQQFEEIFLNNRNTPLRAEDFYYHIHHLHCIITAEPESLNDLKKSYQLFERSIRQIDRNALVWIFDKTLIALLQTEFKLPIQEIKNWKIGISNELKEITNESIQSAYEQAKIAMHFAALQKKTACKWGELGVDQITYHLQRSALLKEFHSQYIQDLIQFDQVHQTELVKTLFVYLTTFFSLKESGELLHLHPNTVKYRVKKIQDIVPVNLQDSNQYINLMISLRSYFYQQECESQNLN</sequence>
<evidence type="ECO:0000259" key="2">
    <source>
        <dbReference type="Pfam" id="PF13556"/>
    </source>
</evidence>